<dbReference type="PROSITE" id="PS50949">
    <property type="entry name" value="HTH_GNTR"/>
    <property type="match status" value="1"/>
</dbReference>
<dbReference type="InterPro" id="IPR000524">
    <property type="entry name" value="Tscrpt_reg_HTH_GntR"/>
</dbReference>
<evidence type="ECO:0000256" key="1">
    <source>
        <dbReference type="ARBA" id="ARBA00005384"/>
    </source>
</evidence>
<evidence type="ECO:0000313" key="7">
    <source>
        <dbReference type="EMBL" id="MEE4421182.1"/>
    </source>
</evidence>
<dbReference type="SMART" id="SM00345">
    <property type="entry name" value="HTH_GNTR"/>
    <property type="match status" value="1"/>
</dbReference>
<keyword evidence="7" id="KW-0032">Aminotransferase</keyword>
<organism evidence="7 8">
    <name type="scientific">Streptomyces bugieae</name>
    <dbReference type="NCBI Taxonomy" id="3098223"/>
    <lineage>
        <taxon>Bacteria</taxon>
        <taxon>Bacillati</taxon>
        <taxon>Actinomycetota</taxon>
        <taxon>Actinomycetes</taxon>
        <taxon>Kitasatosporales</taxon>
        <taxon>Streptomycetaceae</taxon>
        <taxon>Streptomyces</taxon>
    </lineage>
</organism>
<dbReference type="SUPFAM" id="SSF53383">
    <property type="entry name" value="PLP-dependent transferases"/>
    <property type="match status" value="1"/>
</dbReference>
<keyword evidence="2" id="KW-0663">Pyridoxal phosphate</keyword>
<comment type="caution">
    <text evidence="7">The sequence shown here is derived from an EMBL/GenBank/DDBJ whole genome shotgun (WGS) entry which is preliminary data.</text>
</comment>
<dbReference type="Gene3D" id="3.40.640.10">
    <property type="entry name" value="Type I PLP-dependent aspartate aminotransferase-like (Major domain)"/>
    <property type="match status" value="1"/>
</dbReference>
<proteinExistence type="inferred from homology"/>
<gene>
    <name evidence="7" type="ORF">V2J85_17750</name>
</gene>
<dbReference type="PANTHER" id="PTHR46577:SF1">
    <property type="entry name" value="HTH-TYPE TRANSCRIPTIONAL REGULATORY PROTEIN GABR"/>
    <property type="match status" value="1"/>
</dbReference>
<dbReference type="Proteomes" id="UP001307760">
    <property type="component" value="Unassembled WGS sequence"/>
</dbReference>
<keyword evidence="8" id="KW-1185">Reference proteome</keyword>
<dbReference type="PRINTS" id="PR00035">
    <property type="entry name" value="HTHGNTR"/>
</dbReference>
<reference evidence="7 8" key="1">
    <citation type="submission" date="2023-12" db="EMBL/GenBank/DDBJ databases">
        <title>30 novel species of actinomycetes from the DSMZ collection.</title>
        <authorList>
            <person name="Nouioui I."/>
        </authorList>
    </citation>
    <scope>NUCLEOTIDE SEQUENCE [LARGE SCALE GENOMIC DNA]</scope>
    <source>
        <strain evidence="7 8">DSM 41528</strain>
    </source>
</reference>
<protein>
    <submittedName>
        <fullName evidence="7">PLP-dependent aminotransferase family protein</fullName>
    </submittedName>
</protein>
<feature type="domain" description="HTH gntR-type" evidence="6">
    <location>
        <begin position="24"/>
        <end position="92"/>
    </location>
</feature>
<dbReference type="Gene3D" id="1.10.10.10">
    <property type="entry name" value="Winged helix-like DNA-binding domain superfamily/Winged helix DNA-binding domain"/>
    <property type="match status" value="1"/>
</dbReference>
<dbReference type="CDD" id="cd00609">
    <property type="entry name" value="AAT_like"/>
    <property type="match status" value="1"/>
</dbReference>
<dbReference type="InterPro" id="IPR036390">
    <property type="entry name" value="WH_DNA-bd_sf"/>
</dbReference>
<dbReference type="InterPro" id="IPR015421">
    <property type="entry name" value="PyrdxlP-dep_Trfase_major"/>
</dbReference>
<dbReference type="SUPFAM" id="SSF46785">
    <property type="entry name" value="Winged helix' DNA-binding domain"/>
    <property type="match status" value="1"/>
</dbReference>
<dbReference type="EMBL" id="JAZBJP010000009">
    <property type="protein sequence ID" value="MEE4421182.1"/>
    <property type="molecule type" value="Genomic_DNA"/>
</dbReference>
<dbReference type="InterPro" id="IPR004839">
    <property type="entry name" value="Aminotransferase_I/II_large"/>
</dbReference>
<accession>A0ABU7NQM6</accession>
<dbReference type="InterPro" id="IPR036388">
    <property type="entry name" value="WH-like_DNA-bd_sf"/>
</dbReference>
<dbReference type="Pfam" id="PF00155">
    <property type="entry name" value="Aminotran_1_2"/>
    <property type="match status" value="1"/>
</dbReference>
<keyword evidence="3" id="KW-0805">Transcription regulation</keyword>
<evidence type="ECO:0000256" key="3">
    <source>
        <dbReference type="ARBA" id="ARBA00023015"/>
    </source>
</evidence>
<keyword evidence="4" id="KW-0238">DNA-binding</keyword>
<dbReference type="RefSeq" id="WP_330822149.1">
    <property type="nucleotide sequence ID" value="NZ_JAZBJP010000009.1"/>
</dbReference>
<evidence type="ECO:0000256" key="2">
    <source>
        <dbReference type="ARBA" id="ARBA00022898"/>
    </source>
</evidence>
<keyword evidence="5" id="KW-0804">Transcription</keyword>
<dbReference type="Pfam" id="PF00392">
    <property type="entry name" value="GntR"/>
    <property type="match status" value="1"/>
</dbReference>
<dbReference type="InterPro" id="IPR051446">
    <property type="entry name" value="HTH_trans_reg/aminotransferase"/>
</dbReference>
<evidence type="ECO:0000313" key="8">
    <source>
        <dbReference type="Proteomes" id="UP001307760"/>
    </source>
</evidence>
<comment type="similarity">
    <text evidence="1">In the C-terminal section; belongs to the class-I pyridoxal-phosphate-dependent aminotransferase family.</text>
</comment>
<dbReference type="CDD" id="cd07377">
    <property type="entry name" value="WHTH_GntR"/>
    <property type="match status" value="1"/>
</dbReference>
<evidence type="ECO:0000259" key="6">
    <source>
        <dbReference type="PROSITE" id="PS50949"/>
    </source>
</evidence>
<dbReference type="InterPro" id="IPR015424">
    <property type="entry name" value="PyrdxlP-dep_Trfase"/>
</dbReference>
<name>A0ABU7NQM6_9ACTN</name>
<evidence type="ECO:0000256" key="5">
    <source>
        <dbReference type="ARBA" id="ARBA00023163"/>
    </source>
</evidence>
<evidence type="ECO:0000256" key="4">
    <source>
        <dbReference type="ARBA" id="ARBA00023125"/>
    </source>
</evidence>
<dbReference type="PANTHER" id="PTHR46577">
    <property type="entry name" value="HTH-TYPE TRANSCRIPTIONAL REGULATORY PROTEIN GABR"/>
    <property type="match status" value="1"/>
</dbReference>
<keyword evidence="7" id="KW-0808">Transferase</keyword>
<sequence>MSESWVNSAAGLGADLHLELTGPGGRRAALLGALREAVRSGRLAPGTRLPPYRSLAADLGLARNTVADAYAELVAEGWLTARQGSGTRVAHRAQPLTPTRAPAHRAPAARPRHNLLQGQPDAAAFPRTAWVAAARRALTAAPDDAFGPGDPRGRPELRRALTDYLARTRGVRTDPGRIVVCSGFAHALRLLFPAVLPGPLAVESYGLPFHRQLLAAAGTVTRPLAVDEIGADTGQLTDLDEVRAVLLTPAHQFPTGVPLHPDRRAAAINWARSGGGYVIEDDYDGEFRYDRRPVGALQGLDPERVIHLGSVSKSLSPAVRLGWMVLPGRLVDAVLAAKGEREAWAGVTDQLTLAEFLTSGAYDRHVRRMRQRYRRRRDQLVAAVAGHAPGLRVTGIAAGLHAVLQLPDNSGESDERAALRAARWQGLALDGLSEYRHPEAPTPPRHGLVVGYATPSESAFPAALAALCRALPPGP</sequence>
<dbReference type="GO" id="GO:0008483">
    <property type="term" value="F:transaminase activity"/>
    <property type="evidence" value="ECO:0007669"/>
    <property type="project" value="UniProtKB-KW"/>
</dbReference>